<proteinExistence type="inferred from homology"/>
<reference evidence="8" key="1">
    <citation type="journal article" date="2022" name="bioRxiv">
        <title>Discovery and biosynthetic assessment of Streptomyces ortus sp nov. isolated from a deep-sea sponge.</title>
        <authorList>
            <person name="Williams S.E."/>
        </authorList>
    </citation>
    <scope>NUCLEOTIDE SEQUENCE</scope>
    <source>
        <strain evidence="8">A15ISP2-DRY2</strain>
    </source>
</reference>
<keyword evidence="2" id="KW-0808">Transferase</keyword>
<keyword evidence="9" id="KW-1185">Reference proteome</keyword>
<evidence type="ECO:0000313" key="8">
    <source>
        <dbReference type="EMBL" id="MCX4238783.1"/>
    </source>
</evidence>
<feature type="domain" description="Stealth protein CR2 conserved region 2" evidence="4">
    <location>
        <begin position="314"/>
        <end position="420"/>
    </location>
</feature>
<evidence type="ECO:0000256" key="2">
    <source>
        <dbReference type="ARBA" id="ARBA00022679"/>
    </source>
</evidence>
<feature type="domain" description="Stealth protein CR1 conserved region 1" evidence="5">
    <location>
        <begin position="277"/>
        <end position="300"/>
    </location>
</feature>
<keyword evidence="3" id="KW-0270">Exopolysaccharide synthesis</keyword>
<dbReference type="Pfam" id="PF11380">
    <property type="entry name" value="Stealth_CR2"/>
    <property type="match status" value="1"/>
</dbReference>
<dbReference type="InterPro" id="IPR047141">
    <property type="entry name" value="Stealth"/>
</dbReference>
<sequence length="592" mass="67027">MRSGPGNPEASWPVRLYRNALSVRLRRLLVAHTTPEARTRVKHWFARMPSGHRALGLVRFMWWTRAHSRLVTGPERRAALVRDVPKVILVRSDVSPLHARNANAAAVRAALDAAGLDHFAVRGHSNTSAVIALDTRDRAAALHALERACRERPGYVGAPDGTRRGRHLTRPGFHHRTWRRFAGADVFRITWYRGDPDGQLVFGPKYGCDVEFWAADEEAGELLAPRPNRTAAQVPRDGPRVRVSDSLFTALAPADRPLPPVRTRREFTRPGPWDVRFPVDAVYTWVDGSDPRWRRRRAACAGQPYHEEADNAARYISRDELRYSLRSLAQYAPWVRTIHLITDDQVPSWLDPEVRGIRVVSHQDIFADPGLLPTFNSHAIESQLHHVPGLSEHFLYFNDDVFLGRTVVPQDFFLANGLTKFFPSSVLIPPGAPSVRDVPVAVAGKNNRALIEATFSTVVSQKMKHAPHPLLRSVLYEMEERFPVEHRATASHRFRSVDDVSFVSSLHHYYAFHTARAVPARIRYAYLDVSHPALATRLAALLARRDRQVFCLNDTVSREQEPVARQALVTAFMQAYFPLPGPWELDRARHRS</sequence>
<evidence type="ECO:0000259" key="5">
    <source>
        <dbReference type="Pfam" id="PF17101"/>
    </source>
</evidence>
<feature type="domain" description="Stealth protein CR3 conserved region 3" evidence="6">
    <location>
        <begin position="464"/>
        <end position="511"/>
    </location>
</feature>
<comment type="caution">
    <text evidence="8">The sequence shown here is derived from an EMBL/GenBank/DDBJ whole genome shotgun (WGS) entry which is preliminary data.</text>
</comment>
<dbReference type="InterPro" id="IPR031356">
    <property type="entry name" value="Stealth_CR4"/>
</dbReference>
<dbReference type="InterPro" id="IPR021520">
    <property type="entry name" value="Stealth_CR2"/>
</dbReference>
<evidence type="ECO:0000313" key="9">
    <source>
        <dbReference type="Proteomes" id="UP001165590"/>
    </source>
</evidence>
<organism evidence="8 9">
    <name type="scientific">Streptomyces ortus</name>
    <dbReference type="NCBI Taxonomy" id="2867268"/>
    <lineage>
        <taxon>Bacteria</taxon>
        <taxon>Bacillati</taxon>
        <taxon>Actinomycetota</taxon>
        <taxon>Actinomycetes</taxon>
        <taxon>Kitasatosporales</taxon>
        <taxon>Streptomycetaceae</taxon>
        <taxon>Streptomyces</taxon>
    </lineage>
</organism>
<accession>A0ABT3VKE2</accession>
<dbReference type="PANTHER" id="PTHR24045">
    <property type="match status" value="1"/>
</dbReference>
<gene>
    <name evidence="8" type="ORF">K3769_39630</name>
</gene>
<evidence type="ECO:0000256" key="1">
    <source>
        <dbReference type="ARBA" id="ARBA00007583"/>
    </source>
</evidence>
<comment type="similarity">
    <text evidence="1">Belongs to the stealth family.</text>
</comment>
<dbReference type="Pfam" id="PF17102">
    <property type="entry name" value="Stealth_CR3"/>
    <property type="match status" value="1"/>
</dbReference>
<dbReference type="InterPro" id="IPR031358">
    <property type="entry name" value="Stealth_CR1"/>
</dbReference>
<evidence type="ECO:0000259" key="7">
    <source>
        <dbReference type="Pfam" id="PF17103"/>
    </source>
</evidence>
<dbReference type="PANTHER" id="PTHR24045:SF0">
    <property type="entry name" value="N-ACETYLGLUCOSAMINE-1-PHOSPHOTRANSFERASE SUBUNITS ALPHA_BETA"/>
    <property type="match status" value="1"/>
</dbReference>
<dbReference type="Pfam" id="PF17103">
    <property type="entry name" value="Stealth_CR4"/>
    <property type="match status" value="1"/>
</dbReference>
<evidence type="ECO:0000259" key="4">
    <source>
        <dbReference type="Pfam" id="PF11380"/>
    </source>
</evidence>
<evidence type="ECO:0000259" key="6">
    <source>
        <dbReference type="Pfam" id="PF17102"/>
    </source>
</evidence>
<dbReference type="EMBL" id="JAIFZO010000002">
    <property type="protein sequence ID" value="MCX4238783.1"/>
    <property type="molecule type" value="Genomic_DNA"/>
</dbReference>
<name>A0ABT3VKE2_9ACTN</name>
<dbReference type="Proteomes" id="UP001165590">
    <property type="component" value="Unassembled WGS sequence"/>
</dbReference>
<feature type="domain" description="Stealth protein CR4 conserved region 4" evidence="7">
    <location>
        <begin position="541"/>
        <end position="589"/>
    </location>
</feature>
<dbReference type="InterPro" id="IPR031357">
    <property type="entry name" value="Stealth_CR3"/>
</dbReference>
<evidence type="ECO:0000256" key="3">
    <source>
        <dbReference type="ARBA" id="ARBA00023169"/>
    </source>
</evidence>
<dbReference type="Pfam" id="PF17101">
    <property type="entry name" value="Stealth_CR1"/>
    <property type="match status" value="1"/>
</dbReference>
<protein>
    <submittedName>
        <fullName evidence="8">Stealth family protein</fullName>
    </submittedName>
</protein>